<evidence type="ECO:0000313" key="3">
    <source>
        <dbReference type="Proteomes" id="UP000297245"/>
    </source>
</evidence>
<dbReference type="EMBL" id="ML179164">
    <property type="protein sequence ID" value="THU96999.1"/>
    <property type="molecule type" value="Genomic_DNA"/>
</dbReference>
<proteinExistence type="predicted"/>
<protein>
    <submittedName>
        <fullName evidence="2">Uncharacterized protein</fullName>
    </submittedName>
</protein>
<keyword evidence="3" id="KW-1185">Reference proteome</keyword>
<dbReference type="Proteomes" id="UP000297245">
    <property type="component" value="Unassembled WGS sequence"/>
</dbReference>
<feature type="compositionally biased region" description="Basic and acidic residues" evidence="1">
    <location>
        <begin position="114"/>
        <end position="126"/>
    </location>
</feature>
<sequence length="315" mass="35456">MNQIDVPFTRIFTMMRVERRLEGYNTLEIRRYPGPGASIAWTSFIEVDGQRLCSVPSLRVAVCVICYPQPSLVFFIDGIVHCAELSTTEVGNCFFAVSISLTQATANSKKGLKRKGEEKKDTEKWKVQSKPKCPSAIQTNSDRSKSQFSRKRKLHTTAIHQKDILDGSPIVTLSPISTLLITTSDTTQFNGFPRPDHSKSNHRKRVVYPQFLSMSHLLPLFLVRLLKIYLSKYYRNHGCDLAPFHQNQPQFSIPVPRAASTLSTITKAFKLMKDLSELGGKTGQEGRYLQTTSSSDKNKKKIPAGYPKRGIDCPI</sequence>
<reference evidence="2 3" key="1">
    <citation type="journal article" date="2019" name="Nat. Ecol. Evol.">
        <title>Megaphylogeny resolves global patterns of mushroom evolution.</title>
        <authorList>
            <person name="Varga T."/>
            <person name="Krizsan K."/>
            <person name="Foldi C."/>
            <person name="Dima B."/>
            <person name="Sanchez-Garcia M."/>
            <person name="Sanchez-Ramirez S."/>
            <person name="Szollosi G.J."/>
            <person name="Szarkandi J.G."/>
            <person name="Papp V."/>
            <person name="Albert L."/>
            <person name="Andreopoulos W."/>
            <person name="Angelini C."/>
            <person name="Antonin V."/>
            <person name="Barry K.W."/>
            <person name="Bougher N.L."/>
            <person name="Buchanan P."/>
            <person name="Buyck B."/>
            <person name="Bense V."/>
            <person name="Catcheside P."/>
            <person name="Chovatia M."/>
            <person name="Cooper J."/>
            <person name="Damon W."/>
            <person name="Desjardin D."/>
            <person name="Finy P."/>
            <person name="Geml J."/>
            <person name="Haridas S."/>
            <person name="Hughes K."/>
            <person name="Justo A."/>
            <person name="Karasinski D."/>
            <person name="Kautmanova I."/>
            <person name="Kiss B."/>
            <person name="Kocsube S."/>
            <person name="Kotiranta H."/>
            <person name="LaButti K.M."/>
            <person name="Lechner B.E."/>
            <person name="Liimatainen K."/>
            <person name="Lipzen A."/>
            <person name="Lukacs Z."/>
            <person name="Mihaltcheva S."/>
            <person name="Morgado L.N."/>
            <person name="Niskanen T."/>
            <person name="Noordeloos M.E."/>
            <person name="Ohm R.A."/>
            <person name="Ortiz-Santana B."/>
            <person name="Ovrebo C."/>
            <person name="Racz N."/>
            <person name="Riley R."/>
            <person name="Savchenko A."/>
            <person name="Shiryaev A."/>
            <person name="Soop K."/>
            <person name="Spirin V."/>
            <person name="Szebenyi C."/>
            <person name="Tomsovsky M."/>
            <person name="Tulloss R.E."/>
            <person name="Uehling J."/>
            <person name="Grigoriev I.V."/>
            <person name="Vagvolgyi C."/>
            <person name="Papp T."/>
            <person name="Martin F.M."/>
            <person name="Miettinen O."/>
            <person name="Hibbett D.S."/>
            <person name="Nagy L.G."/>
        </authorList>
    </citation>
    <scope>NUCLEOTIDE SEQUENCE [LARGE SCALE GENOMIC DNA]</scope>
    <source>
        <strain evidence="2 3">CBS 962.96</strain>
    </source>
</reference>
<name>A0A4S8M478_DENBC</name>
<feature type="region of interest" description="Disordered" evidence="1">
    <location>
        <begin position="282"/>
        <end position="305"/>
    </location>
</feature>
<evidence type="ECO:0000256" key="1">
    <source>
        <dbReference type="SAM" id="MobiDB-lite"/>
    </source>
</evidence>
<evidence type="ECO:0000313" key="2">
    <source>
        <dbReference type="EMBL" id="THU96999.1"/>
    </source>
</evidence>
<organism evidence="2 3">
    <name type="scientific">Dendrothele bispora (strain CBS 962.96)</name>
    <dbReference type="NCBI Taxonomy" id="1314807"/>
    <lineage>
        <taxon>Eukaryota</taxon>
        <taxon>Fungi</taxon>
        <taxon>Dikarya</taxon>
        <taxon>Basidiomycota</taxon>
        <taxon>Agaricomycotina</taxon>
        <taxon>Agaricomycetes</taxon>
        <taxon>Agaricomycetidae</taxon>
        <taxon>Agaricales</taxon>
        <taxon>Agaricales incertae sedis</taxon>
        <taxon>Dendrothele</taxon>
    </lineage>
</organism>
<dbReference type="AlphaFoldDB" id="A0A4S8M478"/>
<accession>A0A4S8M478</accession>
<feature type="region of interest" description="Disordered" evidence="1">
    <location>
        <begin position="108"/>
        <end position="151"/>
    </location>
</feature>
<gene>
    <name evidence="2" type="ORF">K435DRAFT_796861</name>
</gene>